<dbReference type="InterPro" id="IPR011008">
    <property type="entry name" value="Dimeric_a/b-barrel"/>
</dbReference>
<organism evidence="2 3">
    <name type="scientific">Pseudoalteromonas obscura</name>
    <dbReference type="NCBI Taxonomy" id="3048491"/>
    <lineage>
        <taxon>Bacteria</taxon>
        <taxon>Pseudomonadati</taxon>
        <taxon>Pseudomonadota</taxon>
        <taxon>Gammaproteobacteria</taxon>
        <taxon>Alteromonadales</taxon>
        <taxon>Pseudoalteromonadaceae</taxon>
        <taxon>Pseudoalteromonas</taxon>
    </lineage>
</organism>
<evidence type="ECO:0000259" key="1">
    <source>
        <dbReference type="Pfam" id="PF07045"/>
    </source>
</evidence>
<evidence type="ECO:0000313" key="2">
    <source>
        <dbReference type="EMBL" id="MDK2596427.1"/>
    </source>
</evidence>
<gene>
    <name evidence="2" type="ORF">QNM18_15290</name>
</gene>
<dbReference type="Pfam" id="PF07045">
    <property type="entry name" value="DUF1330"/>
    <property type="match status" value="1"/>
</dbReference>
<sequence>MLNNKSAYLLFSFSQSENMKGFGTYARVADVILKKFGGELIIAGVNASSISTFEGNWPTETGLSMIQFPTRQHLEDFWHCTEYQEIIEMRTAILKPNFTIGFSNN</sequence>
<keyword evidence="3" id="KW-1185">Reference proteome</keyword>
<dbReference type="Proteomes" id="UP001231915">
    <property type="component" value="Unassembled WGS sequence"/>
</dbReference>
<dbReference type="SUPFAM" id="SSF54909">
    <property type="entry name" value="Dimeric alpha+beta barrel"/>
    <property type="match status" value="1"/>
</dbReference>
<name>A0ABT7EMZ3_9GAMM</name>
<accession>A0ABT7EMZ3</accession>
<reference evidence="2 3" key="1">
    <citation type="submission" date="2023-05" db="EMBL/GenBank/DDBJ databases">
        <title>Pseudoalteromonas ardens sp. nov., Pseudoalteromonas obscura sp. nov., and Pseudoalteromonas umbrosa sp. nov., isolated from the coral Montipora capitata.</title>
        <authorList>
            <person name="Thomas E.M."/>
            <person name="Smith E.M."/>
            <person name="Papke E."/>
            <person name="Shlafstein M.D."/>
            <person name="Oline D.K."/>
            <person name="Videau P."/>
            <person name="Saw J.H."/>
            <person name="Strangman W.K."/>
            <person name="Ushijima B."/>
        </authorList>
    </citation>
    <scope>NUCLEOTIDE SEQUENCE [LARGE SCALE GENOMIC DNA]</scope>
    <source>
        <strain evidence="2 3">P94</strain>
    </source>
</reference>
<dbReference type="InterPro" id="IPR010753">
    <property type="entry name" value="DUF1330"/>
</dbReference>
<protein>
    <submittedName>
        <fullName evidence="2">DUF1330 domain-containing protein</fullName>
    </submittedName>
</protein>
<dbReference type="Gene3D" id="3.30.70.100">
    <property type="match status" value="1"/>
</dbReference>
<comment type="caution">
    <text evidence="2">The sequence shown here is derived from an EMBL/GenBank/DDBJ whole genome shotgun (WGS) entry which is preliminary data.</text>
</comment>
<proteinExistence type="predicted"/>
<dbReference type="EMBL" id="JASJUT010000006">
    <property type="protein sequence ID" value="MDK2596427.1"/>
    <property type="molecule type" value="Genomic_DNA"/>
</dbReference>
<feature type="domain" description="DUF1330" evidence="1">
    <location>
        <begin position="6"/>
        <end position="98"/>
    </location>
</feature>
<dbReference type="RefSeq" id="WP_284137722.1">
    <property type="nucleotide sequence ID" value="NZ_JASJUT010000006.1"/>
</dbReference>
<evidence type="ECO:0000313" key="3">
    <source>
        <dbReference type="Proteomes" id="UP001231915"/>
    </source>
</evidence>